<keyword evidence="2" id="KW-1185">Reference proteome</keyword>
<dbReference type="EMBL" id="JACSDY010000001">
    <property type="protein sequence ID" value="KAF7439141.1"/>
    <property type="molecule type" value="Genomic_DNA"/>
</dbReference>
<name>A0A834PFX2_VESPE</name>
<protein>
    <submittedName>
        <fullName evidence="1">Uncharacterized protein</fullName>
    </submittedName>
</protein>
<reference evidence="1" key="1">
    <citation type="journal article" date="2020" name="G3 (Bethesda)">
        <title>High-Quality Assemblies for Three Invasive Social Wasps from the &lt;i&gt;Vespula&lt;/i&gt; Genus.</title>
        <authorList>
            <person name="Harrop T.W.R."/>
            <person name="Guhlin J."/>
            <person name="McLaughlin G.M."/>
            <person name="Permina E."/>
            <person name="Stockwell P."/>
            <person name="Gilligan J."/>
            <person name="Le Lec M.F."/>
            <person name="Gruber M.A.M."/>
            <person name="Quinn O."/>
            <person name="Lovegrove M."/>
            <person name="Duncan E.J."/>
            <person name="Remnant E.J."/>
            <person name="Van Eeckhoven J."/>
            <person name="Graham B."/>
            <person name="Knapp R.A."/>
            <person name="Langford K.W."/>
            <person name="Kronenberg Z."/>
            <person name="Press M.O."/>
            <person name="Eacker S.M."/>
            <person name="Wilson-Rankin E.E."/>
            <person name="Purcell J."/>
            <person name="Lester P.J."/>
            <person name="Dearden P.K."/>
        </authorList>
    </citation>
    <scope>NUCLEOTIDE SEQUENCE</scope>
    <source>
        <strain evidence="1">Volc-1</strain>
    </source>
</reference>
<dbReference type="Proteomes" id="UP000600918">
    <property type="component" value="Unassembled WGS sequence"/>
</dbReference>
<organism evidence="1 2">
    <name type="scientific">Vespula pensylvanica</name>
    <name type="common">Western yellow jacket</name>
    <name type="synonym">Wasp</name>
    <dbReference type="NCBI Taxonomy" id="30213"/>
    <lineage>
        <taxon>Eukaryota</taxon>
        <taxon>Metazoa</taxon>
        <taxon>Ecdysozoa</taxon>
        <taxon>Arthropoda</taxon>
        <taxon>Hexapoda</taxon>
        <taxon>Insecta</taxon>
        <taxon>Pterygota</taxon>
        <taxon>Neoptera</taxon>
        <taxon>Endopterygota</taxon>
        <taxon>Hymenoptera</taxon>
        <taxon>Apocrita</taxon>
        <taxon>Aculeata</taxon>
        <taxon>Vespoidea</taxon>
        <taxon>Vespidae</taxon>
        <taxon>Vespinae</taxon>
        <taxon>Vespula</taxon>
    </lineage>
</organism>
<gene>
    <name evidence="1" type="ORF">H0235_001532</name>
</gene>
<evidence type="ECO:0000313" key="1">
    <source>
        <dbReference type="EMBL" id="KAF7439141.1"/>
    </source>
</evidence>
<comment type="caution">
    <text evidence="1">The sequence shown here is derived from an EMBL/GenBank/DDBJ whole genome shotgun (WGS) entry which is preliminary data.</text>
</comment>
<dbReference type="AlphaFoldDB" id="A0A834PFX2"/>
<evidence type="ECO:0000313" key="2">
    <source>
        <dbReference type="Proteomes" id="UP000600918"/>
    </source>
</evidence>
<sequence>MSLVQLPMTNTKRKSRRKEEEFQALSVLGMTHTPMSPNGLHISGRKALAYAVVFEDLGTSRHGMEDPREILRDIPPLCFYDSKKLPRLTVSLRLPFPPTCYVQETYN</sequence>
<proteinExistence type="predicted"/>
<accession>A0A834PFX2</accession>